<protein>
    <submittedName>
        <fullName evidence="1">Uncharacterized protein</fullName>
    </submittedName>
</protein>
<sequence length="277" mass="30985">MPFCVRALREKGSPADLDAADIVEIKHSLIKQRTSDAIAAARRAMERNPKLAYSFYVSGLSADSTQSLKATKKGLKCTQITPFVRHYMLWRAVEHAGNMGVSTLQEAVAGQKDYAEGLAFLMSSCEDAKTFISEAPPDNRNMQTILNWYIICTIAVRGSDLSPDLREFDDVIEKLKVADQFSTVLGYLPRKTQIRLARQLIVESYGSAVQGWSDVLARFDSLGSPKTHDKPSLSKAEDDLTAWLEDLRIDDEQHGSGPMKCTNSLCGVEEMWWMWQN</sequence>
<dbReference type="InParanoid" id="J4I985"/>
<evidence type="ECO:0000313" key="1">
    <source>
        <dbReference type="EMBL" id="CCM00721.1"/>
    </source>
</evidence>
<dbReference type="GeneID" id="24095632"/>
<dbReference type="EMBL" id="HE797001">
    <property type="protein sequence ID" value="CCM00721.1"/>
    <property type="molecule type" value="Genomic_DNA"/>
</dbReference>
<dbReference type="AlphaFoldDB" id="J4I985"/>
<dbReference type="RefSeq" id="XP_012180004.1">
    <property type="nucleotide sequence ID" value="XM_012324614.1"/>
</dbReference>
<proteinExistence type="predicted"/>
<accession>J4I985</accession>
<reference evidence="1 2" key="1">
    <citation type="journal article" date="2012" name="Appl. Environ. Microbiol.">
        <title>Short-read sequencing for genomic analysis of the brown rot fungus Fibroporia radiculosa.</title>
        <authorList>
            <person name="Tang J.D."/>
            <person name="Perkins A.D."/>
            <person name="Sonstegard T.S."/>
            <person name="Schroeder S.G."/>
            <person name="Burgess S.C."/>
            <person name="Diehl S.V."/>
        </authorList>
    </citation>
    <scope>NUCLEOTIDE SEQUENCE [LARGE SCALE GENOMIC DNA]</scope>
    <source>
        <strain evidence="1 2">TFFH 294</strain>
    </source>
</reference>
<name>J4I985_9APHY</name>
<dbReference type="Proteomes" id="UP000006352">
    <property type="component" value="Unassembled WGS sequence"/>
</dbReference>
<keyword evidence="2" id="KW-1185">Reference proteome</keyword>
<gene>
    <name evidence="1" type="ORF">FIBRA_02761</name>
</gene>
<evidence type="ECO:0000313" key="2">
    <source>
        <dbReference type="Proteomes" id="UP000006352"/>
    </source>
</evidence>
<dbReference type="HOGENOM" id="CLU_1004852_0_0_1"/>
<dbReference type="OrthoDB" id="341421at2759"/>
<organism evidence="1 2">
    <name type="scientific">Fibroporia radiculosa</name>
    <dbReference type="NCBI Taxonomy" id="599839"/>
    <lineage>
        <taxon>Eukaryota</taxon>
        <taxon>Fungi</taxon>
        <taxon>Dikarya</taxon>
        <taxon>Basidiomycota</taxon>
        <taxon>Agaricomycotina</taxon>
        <taxon>Agaricomycetes</taxon>
        <taxon>Polyporales</taxon>
        <taxon>Fibroporiaceae</taxon>
        <taxon>Fibroporia</taxon>
    </lineage>
</organism>
<dbReference type="STRING" id="599839.J4I985"/>